<comment type="caution">
    <text evidence="1">The sequence shown here is derived from an EMBL/GenBank/DDBJ whole genome shotgun (WGS) entry which is preliminary data.</text>
</comment>
<evidence type="ECO:0000313" key="2">
    <source>
        <dbReference type="Proteomes" id="UP000605733"/>
    </source>
</evidence>
<dbReference type="Proteomes" id="UP000605733">
    <property type="component" value="Unassembled WGS sequence"/>
</dbReference>
<organism evidence="1 2">
    <name type="scientific">Christiangramia forsetii</name>
    <dbReference type="NCBI Taxonomy" id="411153"/>
    <lineage>
        <taxon>Bacteria</taxon>
        <taxon>Pseudomonadati</taxon>
        <taxon>Bacteroidota</taxon>
        <taxon>Flavobacteriia</taxon>
        <taxon>Flavobacteriales</taxon>
        <taxon>Flavobacteriaceae</taxon>
        <taxon>Christiangramia</taxon>
    </lineage>
</organism>
<sequence>MTSANAFAFTSFSKITDSSEQEEYYNPHLNKQAVLFEESITGFEAETSSENENELYSYIPEHYFKFRPDFSYSVNNHISDYQPNGKEFLKKHIFPFHFFW</sequence>
<protein>
    <submittedName>
        <fullName evidence="1">Uncharacterized protein</fullName>
    </submittedName>
</protein>
<gene>
    <name evidence="1" type="ORF">GCM10011532_12820</name>
</gene>
<name>A0ABQ1WHM9_9FLAO</name>
<reference evidence="2" key="1">
    <citation type="journal article" date="2019" name="Int. J. Syst. Evol. Microbiol.">
        <title>The Global Catalogue of Microorganisms (GCM) 10K type strain sequencing project: providing services to taxonomists for standard genome sequencing and annotation.</title>
        <authorList>
            <consortium name="The Broad Institute Genomics Platform"/>
            <consortium name="The Broad Institute Genome Sequencing Center for Infectious Disease"/>
            <person name="Wu L."/>
            <person name="Ma J."/>
        </authorList>
    </citation>
    <scope>NUCLEOTIDE SEQUENCE [LARGE SCALE GENOMIC DNA]</scope>
    <source>
        <strain evidence="2">CGMCC 1.15422</strain>
    </source>
</reference>
<evidence type="ECO:0000313" key="1">
    <source>
        <dbReference type="EMBL" id="GGG30749.1"/>
    </source>
</evidence>
<proteinExistence type="predicted"/>
<accession>A0ABQ1WHM9</accession>
<dbReference type="EMBL" id="BMIX01000002">
    <property type="protein sequence ID" value="GGG30749.1"/>
    <property type="molecule type" value="Genomic_DNA"/>
</dbReference>
<keyword evidence="2" id="KW-1185">Reference proteome</keyword>